<evidence type="ECO:0000256" key="1">
    <source>
        <dbReference type="ARBA" id="ARBA00001946"/>
    </source>
</evidence>
<dbReference type="CDD" id="cd18875">
    <property type="entry name" value="NUDIX_Hydrolase"/>
    <property type="match status" value="1"/>
</dbReference>
<evidence type="ECO:0000256" key="2">
    <source>
        <dbReference type="ARBA" id="ARBA00022801"/>
    </source>
</evidence>
<dbReference type="PROSITE" id="PS51462">
    <property type="entry name" value="NUDIX"/>
    <property type="match status" value="1"/>
</dbReference>
<name>A0A917D088_9BACL</name>
<evidence type="ECO:0000259" key="3">
    <source>
        <dbReference type="PROSITE" id="PS51462"/>
    </source>
</evidence>
<dbReference type="SUPFAM" id="SSF55811">
    <property type="entry name" value="Nudix"/>
    <property type="match status" value="1"/>
</dbReference>
<dbReference type="GO" id="GO:0016787">
    <property type="term" value="F:hydrolase activity"/>
    <property type="evidence" value="ECO:0007669"/>
    <property type="project" value="UniProtKB-KW"/>
</dbReference>
<evidence type="ECO:0000313" key="4">
    <source>
        <dbReference type="EMBL" id="GGG04571.1"/>
    </source>
</evidence>
<dbReference type="PANTHER" id="PTHR43046:SF14">
    <property type="entry name" value="MUTT_NUDIX FAMILY PROTEIN"/>
    <property type="match status" value="1"/>
</dbReference>
<reference evidence="4" key="1">
    <citation type="journal article" date="2014" name="Int. J. Syst. Evol. Microbiol.">
        <title>Complete genome sequence of Corynebacterium casei LMG S-19264T (=DSM 44701T), isolated from a smear-ripened cheese.</title>
        <authorList>
            <consortium name="US DOE Joint Genome Institute (JGI-PGF)"/>
            <person name="Walter F."/>
            <person name="Albersmeier A."/>
            <person name="Kalinowski J."/>
            <person name="Ruckert C."/>
        </authorList>
    </citation>
    <scope>NUCLEOTIDE SEQUENCE</scope>
    <source>
        <strain evidence="4">CGMCC 1.16134</strain>
    </source>
</reference>
<dbReference type="Pfam" id="PF00293">
    <property type="entry name" value="NUDIX"/>
    <property type="match status" value="1"/>
</dbReference>
<dbReference type="RefSeq" id="WP_189030861.1">
    <property type="nucleotide sequence ID" value="NZ_BMKR01000037.1"/>
</dbReference>
<dbReference type="InterPro" id="IPR020084">
    <property type="entry name" value="NUDIX_hydrolase_CS"/>
</dbReference>
<sequence>MSALKKLECGIFTMCLVQDGDRVLLVNRPDKLGFPGYLGPGGKVDFPESIAEGAVRELWEETGLRVKPEDLIYKGLDESVMPVTNSRYMVFNYLTKKYEGELLQNPPEGELIWVNIKEALELPMQPWFKRRFPLFFKPGTFEISTLWGEDSQEPVEEKVKTLG</sequence>
<dbReference type="EMBL" id="BMKR01000037">
    <property type="protein sequence ID" value="GGG04571.1"/>
    <property type="molecule type" value="Genomic_DNA"/>
</dbReference>
<feature type="domain" description="Nudix hydrolase" evidence="3">
    <location>
        <begin position="4"/>
        <end position="136"/>
    </location>
</feature>
<comment type="cofactor">
    <cofactor evidence="1">
        <name>Mg(2+)</name>
        <dbReference type="ChEBI" id="CHEBI:18420"/>
    </cofactor>
</comment>
<comment type="caution">
    <text evidence="4">The sequence shown here is derived from an EMBL/GenBank/DDBJ whole genome shotgun (WGS) entry which is preliminary data.</text>
</comment>
<dbReference type="PANTHER" id="PTHR43046">
    <property type="entry name" value="GDP-MANNOSE MANNOSYL HYDROLASE"/>
    <property type="match status" value="1"/>
</dbReference>
<keyword evidence="5" id="KW-1185">Reference proteome</keyword>
<keyword evidence="2" id="KW-0378">Hydrolase</keyword>
<dbReference type="InterPro" id="IPR015797">
    <property type="entry name" value="NUDIX_hydrolase-like_dom_sf"/>
</dbReference>
<reference evidence="4" key="2">
    <citation type="submission" date="2020-09" db="EMBL/GenBank/DDBJ databases">
        <authorList>
            <person name="Sun Q."/>
            <person name="Zhou Y."/>
        </authorList>
    </citation>
    <scope>NUCLEOTIDE SEQUENCE</scope>
    <source>
        <strain evidence="4">CGMCC 1.16134</strain>
    </source>
</reference>
<dbReference type="InterPro" id="IPR000086">
    <property type="entry name" value="NUDIX_hydrolase_dom"/>
</dbReference>
<evidence type="ECO:0000313" key="5">
    <source>
        <dbReference type="Proteomes" id="UP000637643"/>
    </source>
</evidence>
<dbReference type="PROSITE" id="PS00893">
    <property type="entry name" value="NUDIX_BOX"/>
    <property type="match status" value="1"/>
</dbReference>
<dbReference type="Gene3D" id="3.90.79.10">
    <property type="entry name" value="Nucleoside Triphosphate Pyrophosphohydrolase"/>
    <property type="match status" value="1"/>
</dbReference>
<protein>
    <submittedName>
        <fullName evidence="4">7,8-dihydro-8-oxoguanine triphosphatase</fullName>
    </submittedName>
</protein>
<proteinExistence type="predicted"/>
<dbReference type="Proteomes" id="UP000637643">
    <property type="component" value="Unassembled WGS sequence"/>
</dbReference>
<organism evidence="4 5">
    <name type="scientific">Paenibacillus albidus</name>
    <dbReference type="NCBI Taxonomy" id="2041023"/>
    <lineage>
        <taxon>Bacteria</taxon>
        <taxon>Bacillati</taxon>
        <taxon>Bacillota</taxon>
        <taxon>Bacilli</taxon>
        <taxon>Bacillales</taxon>
        <taxon>Paenibacillaceae</taxon>
        <taxon>Paenibacillus</taxon>
    </lineage>
</organism>
<accession>A0A917D088</accession>
<dbReference type="AlphaFoldDB" id="A0A917D088"/>
<gene>
    <name evidence="4" type="ORF">GCM10010912_56670</name>
</gene>